<comment type="similarity">
    <text evidence="1">Belongs to the transglycosylase family. Rpf subfamily.</text>
</comment>
<sequence>MFEHFSMTHVRSRCLRGGAAVLGAAAIGVGALAAPASAAEHDWTGVAQCESGGNWSINTGNGYYGGLQFSSPTWLGHGGGEFAPRADLANPAQQIAVAERVLLTQ</sequence>
<name>A0A6J4J993_9ACTN</name>
<dbReference type="Gene3D" id="1.10.530.10">
    <property type="match status" value="1"/>
</dbReference>
<feature type="signal peptide" evidence="3">
    <location>
        <begin position="1"/>
        <end position="38"/>
    </location>
</feature>
<dbReference type="InterPro" id="IPR023346">
    <property type="entry name" value="Lysozyme-like_dom_sf"/>
</dbReference>
<evidence type="ECO:0000313" key="5">
    <source>
        <dbReference type="EMBL" id="CAA9271891.1"/>
    </source>
</evidence>
<keyword evidence="2" id="KW-0378">Hydrolase</keyword>
<feature type="domain" description="Resuscitation-promoting factor core lysozyme-like" evidence="4">
    <location>
        <begin position="38"/>
        <end position="105"/>
    </location>
</feature>
<dbReference type="EMBL" id="CADCTI010000263">
    <property type="protein sequence ID" value="CAA9271891.1"/>
    <property type="molecule type" value="Genomic_DNA"/>
</dbReference>
<evidence type="ECO:0000256" key="1">
    <source>
        <dbReference type="ARBA" id="ARBA00010830"/>
    </source>
</evidence>
<gene>
    <name evidence="5" type="ORF">AVDCRST_MAG57-3192</name>
</gene>
<dbReference type="InterPro" id="IPR010618">
    <property type="entry name" value="RPF"/>
</dbReference>
<evidence type="ECO:0000256" key="3">
    <source>
        <dbReference type="SAM" id="SignalP"/>
    </source>
</evidence>
<organism evidence="5">
    <name type="scientific">uncultured Blastococcus sp</name>
    <dbReference type="NCBI Taxonomy" id="217144"/>
    <lineage>
        <taxon>Bacteria</taxon>
        <taxon>Bacillati</taxon>
        <taxon>Actinomycetota</taxon>
        <taxon>Actinomycetes</taxon>
        <taxon>Geodermatophilales</taxon>
        <taxon>Geodermatophilaceae</taxon>
        <taxon>Blastococcus</taxon>
        <taxon>environmental samples</taxon>
    </lineage>
</organism>
<accession>A0A6J4J993</accession>
<keyword evidence="3" id="KW-0732">Signal</keyword>
<dbReference type="AlphaFoldDB" id="A0A6J4J993"/>
<reference evidence="5" key="1">
    <citation type="submission" date="2020-02" db="EMBL/GenBank/DDBJ databases">
        <authorList>
            <person name="Meier V. D."/>
        </authorList>
    </citation>
    <scope>NUCLEOTIDE SEQUENCE</scope>
    <source>
        <strain evidence="5">AVDCRST_MAG57</strain>
    </source>
</reference>
<feature type="chain" id="PRO_5026947470" evidence="3">
    <location>
        <begin position="39"/>
        <end position="105"/>
    </location>
</feature>
<dbReference type="GO" id="GO:0016787">
    <property type="term" value="F:hydrolase activity"/>
    <property type="evidence" value="ECO:0007669"/>
    <property type="project" value="UniProtKB-KW"/>
</dbReference>
<dbReference type="CDD" id="cd13925">
    <property type="entry name" value="RPF"/>
    <property type="match status" value="1"/>
</dbReference>
<evidence type="ECO:0000259" key="4">
    <source>
        <dbReference type="Pfam" id="PF06737"/>
    </source>
</evidence>
<proteinExistence type="inferred from homology"/>
<feature type="non-terminal residue" evidence="5">
    <location>
        <position position="105"/>
    </location>
</feature>
<protein>
    <submittedName>
        <fullName evidence="5">Phage tail tape measure protein</fullName>
    </submittedName>
</protein>
<evidence type="ECO:0000256" key="2">
    <source>
        <dbReference type="ARBA" id="ARBA00022801"/>
    </source>
</evidence>
<dbReference type="Pfam" id="PF06737">
    <property type="entry name" value="Transglycosylas"/>
    <property type="match status" value="1"/>
</dbReference>
<dbReference type="SUPFAM" id="SSF53955">
    <property type="entry name" value="Lysozyme-like"/>
    <property type="match status" value="1"/>
</dbReference>